<proteinExistence type="predicted"/>
<evidence type="ECO:0000313" key="2">
    <source>
        <dbReference type="EMBL" id="EWG37903.1"/>
    </source>
</evidence>
<dbReference type="AlphaFoldDB" id="W7LEM4"/>
<keyword evidence="3" id="KW-1185">Reference proteome</keyword>
<reference evidence="2 3" key="1">
    <citation type="journal article" date="2010" name="Nature">
        <title>Comparative genomics reveals mobile pathogenicity chromosomes in Fusarium.</title>
        <authorList>
            <person name="Ma L.J."/>
            <person name="van der Does H.C."/>
            <person name="Borkovich K.A."/>
            <person name="Coleman J.J."/>
            <person name="Daboussi M.J."/>
            <person name="Di Pietro A."/>
            <person name="Dufresne M."/>
            <person name="Freitag M."/>
            <person name="Grabherr M."/>
            <person name="Henrissat B."/>
            <person name="Houterman P.M."/>
            <person name="Kang S."/>
            <person name="Shim W.B."/>
            <person name="Woloshuk C."/>
            <person name="Xie X."/>
            <person name="Xu J.R."/>
            <person name="Antoniw J."/>
            <person name="Baker S.E."/>
            <person name="Bluhm B.H."/>
            <person name="Breakspear A."/>
            <person name="Brown D.W."/>
            <person name="Butchko R.A."/>
            <person name="Chapman S."/>
            <person name="Coulson R."/>
            <person name="Coutinho P.M."/>
            <person name="Danchin E.G."/>
            <person name="Diener A."/>
            <person name="Gale L.R."/>
            <person name="Gardiner D.M."/>
            <person name="Goff S."/>
            <person name="Hammond-Kosack K.E."/>
            <person name="Hilburn K."/>
            <person name="Hua-Van A."/>
            <person name="Jonkers W."/>
            <person name="Kazan K."/>
            <person name="Kodira C.D."/>
            <person name="Koehrsen M."/>
            <person name="Kumar L."/>
            <person name="Lee Y.H."/>
            <person name="Li L."/>
            <person name="Manners J.M."/>
            <person name="Miranda-Saavedra D."/>
            <person name="Mukherjee M."/>
            <person name="Park G."/>
            <person name="Park J."/>
            <person name="Park S.Y."/>
            <person name="Proctor R.H."/>
            <person name="Regev A."/>
            <person name="Ruiz-Roldan M.C."/>
            <person name="Sain D."/>
            <person name="Sakthikumar S."/>
            <person name="Sykes S."/>
            <person name="Schwartz D.C."/>
            <person name="Turgeon B.G."/>
            <person name="Wapinski I."/>
            <person name="Yoder O."/>
            <person name="Young S."/>
            <person name="Zeng Q."/>
            <person name="Zhou S."/>
            <person name="Galagan J."/>
            <person name="Cuomo C.A."/>
            <person name="Kistler H.C."/>
            <person name="Rep M."/>
        </authorList>
    </citation>
    <scope>NUCLEOTIDE SEQUENCE [LARGE SCALE GENOMIC DNA]</scope>
    <source>
        <strain evidence="3">M3125 / FGSC 7600</strain>
    </source>
</reference>
<organism evidence="2 3">
    <name type="scientific">Gibberella moniliformis (strain M3125 / FGSC 7600)</name>
    <name type="common">Maize ear and stalk rot fungus</name>
    <name type="synonym">Fusarium verticillioides</name>
    <dbReference type="NCBI Taxonomy" id="334819"/>
    <lineage>
        <taxon>Eukaryota</taxon>
        <taxon>Fungi</taxon>
        <taxon>Dikarya</taxon>
        <taxon>Ascomycota</taxon>
        <taxon>Pezizomycotina</taxon>
        <taxon>Sordariomycetes</taxon>
        <taxon>Hypocreomycetidae</taxon>
        <taxon>Hypocreales</taxon>
        <taxon>Nectriaceae</taxon>
        <taxon>Fusarium</taxon>
        <taxon>Fusarium fujikuroi species complex</taxon>
    </lineage>
</organism>
<dbReference type="EMBL" id="DS022242">
    <property type="protein sequence ID" value="EWG37903.1"/>
    <property type="molecule type" value="Genomic_DNA"/>
</dbReference>
<evidence type="ECO:0000313" key="3">
    <source>
        <dbReference type="Proteomes" id="UP000009096"/>
    </source>
</evidence>
<sequence>MLARAYQGDGQAPNVHPAQKYTASISLGSHQHLRSLEIPSDLFCSPAYAVSWRSQCCASGVEHTAKRKKLLTSFSELLPQGKQPFRRVRLLCNYGVIFHGSIPQGFSADSTPAASGGPEPTDLPDATRNQCYSDGHI</sequence>
<protein>
    <submittedName>
        <fullName evidence="2">Uncharacterized protein</fullName>
    </submittedName>
</protein>
<dbReference type="VEuPathDB" id="FungiDB:FVEG_14809"/>
<accession>W7LEM4</accession>
<gene>
    <name evidence="2" type="ORF">FVEG_14809</name>
</gene>
<dbReference type="GeneID" id="30071685"/>
<dbReference type="Proteomes" id="UP000009096">
    <property type="component" value="Chromosome 1"/>
</dbReference>
<feature type="region of interest" description="Disordered" evidence="1">
    <location>
        <begin position="108"/>
        <end position="137"/>
    </location>
</feature>
<dbReference type="EMBL" id="CM000578">
    <property type="protein sequence ID" value="EWG37903.1"/>
    <property type="molecule type" value="Genomic_DNA"/>
</dbReference>
<name>W7LEM4_GIBM7</name>
<evidence type="ECO:0000256" key="1">
    <source>
        <dbReference type="SAM" id="MobiDB-lite"/>
    </source>
</evidence>
<dbReference type="KEGG" id="fvr:FVEG_14809"/>
<dbReference type="RefSeq" id="XP_018744094.1">
    <property type="nucleotide sequence ID" value="XM_018903816.1"/>
</dbReference>
<feature type="compositionally biased region" description="Polar residues" evidence="1">
    <location>
        <begin position="127"/>
        <end position="137"/>
    </location>
</feature>